<evidence type="ECO:0008006" key="15">
    <source>
        <dbReference type="Google" id="ProtNLM"/>
    </source>
</evidence>
<dbReference type="CDD" id="cd01949">
    <property type="entry name" value="GGDEF"/>
    <property type="match status" value="1"/>
</dbReference>
<feature type="transmembrane region" description="Helical" evidence="8">
    <location>
        <begin position="385"/>
        <end position="403"/>
    </location>
</feature>
<feature type="transmembrane region" description="Helical" evidence="8">
    <location>
        <begin position="261"/>
        <end position="285"/>
    </location>
</feature>
<dbReference type="AlphaFoldDB" id="A0A0F9V620"/>
<dbReference type="InterPro" id="IPR000700">
    <property type="entry name" value="PAS-assoc_C"/>
</dbReference>
<dbReference type="Pfam" id="PF00990">
    <property type="entry name" value="GGDEF"/>
    <property type="match status" value="1"/>
</dbReference>
<dbReference type="InterPro" id="IPR001633">
    <property type="entry name" value="EAL_dom"/>
</dbReference>
<evidence type="ECO:0000259" key="13">
    <source>
        <dbReference type="PROSITE" id="PS50887"/>
    </source>
</evidence>
<dbReference type="Pfam" id="PF00909">
    <property type="entry name" value="Ammonium_transp"/>
    <property type="match status" value="1"/>
</dbReference>
<evidence type="ECO:0000259" key="12">
    <source>
        <dbReference type="PROSITE" id="PS50885"/>
    </source>
</evidence>
<dbReference type="Gene3D" id="3.30.70.270">
    <property type="match status" value="1"/>
</dbReference>
<evidence type="ECO:0000313" key="14">
    <source>
        <dbReference type="EMBL" id="KKN95157.1"/>
    </source>
</evidence>
<comment type="similarity">
    <text evidence="2">Belongs to the ammonia transporter channel (TC 1.A.11.2) family.</text>
</comment>
<evidence type="ECO:0000259" key="11">
    <source>
        <dbReference type="PROSITE" id="PS50883"/>
    </source>
</evidence>
<feature type="domain" description="EAL" evidence="11">
    <location>
        <begin position="906"/>
        <end position="1162"/>
    </location>
</feature>
<evidence type="ECO:0000259" key="10">
    <source>
        <dbReference type="PROSITE" id="PS50113"/>
    </source>
</evidence>
<dbReference type="GO" id="GO:0016020">
    <property type="term" value="C:membrane"/>
    <property type="evidence" value="ECO:0007669"/>
    <property type="project" value="UniProtKB-SubCell"/>
</dbReference>
<keyword evidence="6 8" id="KW-0472">Membrane</keyword>
<dbReference type="InterPro" id="IPR001905">
    <property type="entry name" value="Ammonium_transpt"/>
</dbReference>
<accession>A0A0F9V620</accession>
<dbReference type="SUPFAM" id="SSF55073">
    <property type="entry name" value="Nucleotide cyclase"/>
    <property type="match status" value="1"/>
</dbReference>
<keyword evidence="7" id="KW-0924">Ammonia transport</keyword>
<dbReference type="GO" id="GO:0006355">
    <property type="term" value="P:regulation of DNA-templated transcription"/>
    <property type="evidence" value="ECO:0007669"/>
    <property type="project" value="InterPro"/>
</dbReference>
<evidence type="ECO:0000256" key="1">
    <source>
        <dbReference type="ARBA" id="ARBA00004141"/>
    </source>
</evidence>
<evidence type="ECO:0000256" key="8">
    <source>
        <dbReference type="SAM" id="Phobius"/>
    </source>
</evidence>
<dbReference type="Gene3D" id="3.20.20.450">
    <property type="entry name" value="EAL domain"/>
    <property type="match status" value="1"/>
</dbReference>
<dbReference type="PROSITE" id="PS50885">
    <property type="entry name" value="HAMP"/>
    <property type="match status" value="1"/>
</dbReference>
<dbReference type="CDD" id="cd01948">
    <property type="entry name" value="EAL"/>
    <property type="match status" value="1"/>
</dbReference>
<dbReference type="CDD" id="cd00130">
    <property type="entry name" value="PAS"/>
    <property type="match status" value="2"/>
</dbReference>
<dbReference type="InterPro" id="IPR013767">
    <property type="entry name" value="PAS_fold"/>
</dbReference>
<dbReference type="GO" id="GO:0007165">
    <property type="term" value="P:signal transduction"/>
    <property type="evidence" value="ECO:0007669"/>
    <property type="project" value="InterPro"/>
</dbReference>
<dbReference type="NCBIfam" id="TIGR00229">
    <property type="entry name" value="sensory_box"/>
    <property type="match status" value="2"/>
</dbReference>
<sequence>MWAFFVLRALENRALTQLTRYQSASFGSDQVSTMPVSMIDVLWLVLCAGLVFNMQIGFLCLESGLTRSKNAINVAVKNMADLGVAVLLYWLFGFSLMFGVSGTGLFGEGLTMLSFNETWPAAFFLFQAMFCTTAATIVSGAAAERMRFSAYLLVTAIAAGLIYPFFGHWAWGGSFSAGEGWLASRGFVDFAGSTVVHGIGGWIALAVILILGPRQGRYEQEREGRSMPGSNLPLAMLGGLMLMFGWFGFNGGSALAFDGRVPGIIANTVLAAIAGTLGGMVMSWLRWRLVDPVYPLNGLIAGMVAVTAGAHVVDAGAALLIGLGGAVVMYLADRLLTHLRIDDAVGAVPVHLAAGIWGTLAVALFGDLTLLGTGLSRWEQFVAQLEGVLIAALWAFGLTWILLRGINRFWPMRVTAEAERVGLNIAEHGARTELIELLEAMAAHQHAGDLQRDVPVEPFTEVGQIAEQYNKVIRALRRAVGMTQSIIRDIRDGVVTCSSDGVLASCNPGAERLFGMPAGALIGQPIGRLVADRSWQGMPLPEAGGELMREVLFSRNEHDQFVAELTVSRGAFDDDVYTCMIRDITERRRIEQQLFQEKMLAQVTLASIGDGVITTGPDGRIRYLNPVAQQLTGWNDEEAAGRSLDDVYCLYDETNDERLGNPVTALLRRYRQALARQEGPMCQLRRRDGSEVTIQDAVAPIRDAEGHIIGAVLTFRDVTVNRRLARELSHQATHDTLTGLTNRKEFERRVAMALAKLPAERSEQVLCYMDLDQFKIVNDTCGHAAGDELLRQLAKLFQSHVRSSDVLARLGGDEFGLLLSGCSLEEAIPIVDGMRALVEEFRFSWQDKTFAVGVSIGLVPIEEQMATMDVLLSAADSACYAAKEAGRNRIHLYQADDAQLLERRGEMLWVNRLRQALDADLFRLYVQPIHSISQQQAKPGYEVLVRMLGEDGRIIPPGAFMPAAERYDLSSAIDRWVVGNFLAWVGDYHRRREGDIGNYSINLSAASLVEESFLGFVLEAIERHAVPPQNICFEITETSAIANLGKAISFMQRLKAIGCMFALDDFGSGLSSFAYLKSLPVDYLKIDGVFVKDIANDPIARAMVSSINTIGHEMGLETVAEFVESEAILDQLRELGVDYAQGYHLGRPQPLSELDGVRMMPR</sequence>
<dbReference type="Gene3D" id="3.30.450.20">
    <property type="entry name" value="PAS domain"/>
    <property type="match status" value="2"/>
</dbReference>
<dbReference type="SMART" id="SM00267">
    <property type="entry name" value="GGDEF"/>
    <property type="match status" value="1"/>
</dbReference>
<dbReference type="Pfam" id="PF00563">
    <property type="entry name" value="EAL"/>
    <property type="match status" value="1"/>
</dbReference>
<feature type="domain" description="GGDEF" evidence="13">
    <location>
        <begin position="762"/>
        <end position="895"/>
    </location>
</feature>
<dbReference type="PROSITE" id="PS50887">
    <property type="entry name" value="GGDEF"/>
    <property type="match status" value="1"/>
</dbReference>
<feature type="domain" description="PAC" evidence="10">
    <location>
        <begin position="678"/>
        <end position="730"/>
    </location>
</feature>
<dbReference type="NCBIfam" id="TIGR00836">
    <property type="entry name" value="amt"/>
    <property type="match status" value="1"/>
</dbReference>
<feature type="transmembrane region" description="Helical" evidence="8">
    <location>
        <begin position="82"/>
        <end position="101"/>
    </location>
</feature>
<dbReference type="InterPro" id="IPR000014">
    <property type="entry name" value="PAS"/>
</dbReference>
<dbReference type="InterPro" id="IPR035965">
    <property type="entry name" value="PAS-like_dom_sf"/>
</dbReference>
<evidence type="ECO:0000259" key="9">
    <source>
        <dbReference type="PROSITE" id="PS50112"/>
    </source>
</evidence>
<evidence type="ECO:0000256" key="7">
    <source>
        <dbReference type="ARBA" id="ARBA00023177"/>
    </source>
</evidence>
<feature type="transmembrane region" description="Helical" evidence="8">
    <location>
        <begin position="41"/>
        <end position="61"/>
    </location>
</feature>
<dbReference type="InterPro" id="IPR000160">
    <property type="entry name" value="GGDEF_dom"/>
</dbReference>
<dbReference type="PANTHER" id="PTHR44757">
    <property type="entry name" value="DIGUANYLATE CYCLASE DGCP"/>
    <property type="match status" value="1"/>
</dbReference>
<dbReference type="FunFam" id="3.30.70.270:FF:000001">
    <property type="entry name" value="Diguanylate cyclase domain protein"/>
    <property type="match status" value="1"/>
</dbReference>
<dbReference type="NCBIfam" id="TIGR00254">
    <property type="entry name" value="GGDEF"/>
    <property type="match status" value="1"/>
</dbReference>
<dbReference type="GO" id="GO:0008519">
    <property type="term" value="F:ammonium channel activity"/>
    <property type="evidence" value="ECO:0007669"/>
    <property type="project" value="InterPro"/>
</dbReference>
<comment type="caution">
    <text evidence="14">The sequence shown here is derived from an EMBL/GenBank/DDBJ whole genome shotgun (WGS) entry which is preliminary data.</text>
</comment>
<dbReference type="PROSITE" id="PS50112">
    <property type="entry name" value="PAS"/>
    <property type="match status" value="1"/>
</dbReference>
<dbReference type="InterPro" id="IPR018047">
    <property type="entry name" value="Ammonium_transpt_CS"/>
</dbReference>
<comment type="subcellular location">
    <subcellularLocation>
        <location evidence="1">Membrane</location>
        <topology evidence="1">Multi-pass membrane protein</topology>
    </subcellularLocation>
</comment>
<keyword evidence="4 8" id="KW-0812">Transmembrane</keyword>
<dbReference type="SUPFAM" id="SSF55785">
    <property type="entry name" value="PYP-like sensor domain (PAS domain)"/>
    <property type="match status" value="2"/>
</dbReference>
<protein>
    <recommendedName>
        <fullName evidence="15">Ammonia permease</fullName>
    </recommendedName>
</protein>
<dbReference type="SUPFAM" id="SSF141868">
    <property type="entry name" value="EAL domain-like"/>
    <property type="match status" value="1"/>
</dbReference>
<evidence type="ECO:0000256" key="4">
    <source>
        <dbReference type="ARBA" id="ARBA00022692"/>
    </source>
</evidence>
<feature type="domain" description="PAS" evidence="9">
    <location>
        <begin position="596"/>
        <end position="670"/>
    </location>
</feature>
<feature type="transmembrane region" description="Helical" evidence="8">
    <location>
        <begin position="315"/>
        <end position="332"/>
    </location>
</feature>
<dbReference type="InterPro" id="IPR035919">
    <property type="entry name" value="EAL_sf"/>
</dbReference>
<feature type="transmembrane region" description="Helical" evidence="8">
    <location>
        <begin position="344"/>
        <end position="365"/>
    </location>
</feature>
<evidence type="ECO:0000256" key="6">
    <source>
        <dbReference type="ARBA" id="ARBA00023136"/>
    </source>
</evidence>
<feature type="transmembrane region" description="Helical" evidence="8">
    <location>
        <begin position="190"/>
        <end position="211"/>
    </location>
</feature>
<dbReference type="SMART" id="SM00086">
    <property type="entry name" value="PAC"/>
    <property type="match status" value="1"/>
</dbReference>
<dbReference type="Gene3D" id="1.10.3430.10">
    <property type="entry name" value="Ammonium transporter AmtB like domains"/>
    <property type="match status" value="1"/>
</dbReference>
<dbReference type="InterPro" id="IPR003660">
    <property type="entry name" value="HAMP_dom"/>
</dbReference>
<dbReference type="SMART" id="SM00091">
    <property type="entry name" value="PAS"/>
    <property type="match status" value="2"/>
</dbReference>
<name>A0A0F9V620_9ZZZZ</name>
<evidence type="ECO:0000256" key="3">
    <source>
        <dbReference type="ARBA" id="ARBA00022448"/>
    </source>
</evidence>
<feature type="transmembrane region" description="Helical" evidence="8">
    <location>
        <begin position="150"/>
        <end position="170"/>
    </location>
</feature>
<dbReference type="SUPFAM" id="SSF111352">
    <property type="entry name" value="Ammonium transporter"/>
    <property type="match status" value="1"/>
</dbReference>
<dbReference type="InterPro" id="IPR001610">
    <property type="entry name" value="PAC"/>
</dbReference>
<proteinExistence type="inferred from homology"/>
<dbReference type="InterPro" id="IPR029787">
    <property type="entry name" value="Nucleotide_cyclase"/>
</dbReference>
<evidence type="ECO:0000256" key="2">
    <source>
        <dbReference type="ARBA" id="ARBA00005887"/>
    </source>
</evidence>
<keyword evidence="5 8" id="KW-1133">Transmembrane helix</keyword>
<dbReference type="PROSITE" id="PS50113">
    <property type="entry name" value="PAC"/>
    <property type="match status" value="1"/>
</dbReference>
<dbReference type="PROSITE" id="PS50883">
    <property type="entry name" value="EAL"/>
    <property type="match status" value="1"/>
</dbReference>
<dbReference type="InterPro" id="IPR024041">
    <property type="entry name" value="NH4_transpt_AmtB-like_dom"/>
</dbReference>
<gene>
    <name evidence="14" type="ORF">LCGC14_0179700</name>
</gene>
<dbReference type="Pfam" id="PF13426">
    <property type="entry name" value="PAS_9"/>
    <property type="match status" value="1"/>
</dbReference>
<dbReference type="SMART" id="SM00052">
    <property type="entry name" value="EAL"/>
    <property type="match status" value="1"/>
</dbReference>
<dbReference type="Pfam" id="PF00989">
    <property type="entry name" value="PAS"/>
    <property type="match status" value="1"/>
</dbReference>
<dbReference type="PANTHER" id="PTHR44757:SF4">
    <property type="entry name" value="DIGUANYLATE CYCLASE DGCE-RELATED"/>
    <property type="match status" value="1"/>
</dbReference>
<dbReference type="InterPro" id="IPR029020">
    <property type="entry name" value="Ammonium/urea_transptr"/>
</dbReference>
<dbReference type="InterPro" id="IPR043128">
    <property type="entry name" value="Rev_trsase/Diguanyl_cyclase"/>
</dbReference>
<keyword evidence="3" id="KW-0813">Transport</keyword>
<reference evidence="14" key="1">
    <citation type="journal article" date="2015" name="Nature">
        <title>Complex archaea that bridge the gap between prokaryotes and eukaryotes.</title>
        <authorList>
            <person name="Spang A."/>
            <person name="Saw J.H."/>
            <person name="Jorgensen S.L."/>
            <person name="Zaremba-Niedzwiedzka K."/>
            <person name="Martijn J."/>
            <person name="Lind A.E."/>
            <person name="van Eijk R."/>
            <person name="Schleper C."/>
            <person name="Guy L."/>
            <person name="Ettema T.J."/>
        </authorList>
    </citation>
    <scope>NUCLEOTIDE SEQUENCE</scope>
</reference>
<evidence type="ECO:0000256" key="5">
    <source>
        <dbReference type="ARBA" id="ARBA00022989"/>
    </source>
</evidence>
<feature type="transmembrane region" description="Helical" evidence="8">
    <location>
        <begin position="232"/>
        <end position="249"/>
    </location>
</feature>
<organism evidence="14">
    <name type="scientific">marine sediment metagenome</name>
    <dbReference type="NCBI Taxonomy" id="412755"/>
    <lineage>
        <taxon>unclassified sequences</taxon>
        <taxon>metagenomes</taxon>
        <taxon>ecological metagenomes</taxon>
    </lineage>
</organism>
<feature type="domain" description="HAMP" evidence="12">
    <location>
        <begin position="432"/>
        <end position="481"/>
    </location>
</feature>
<feature type="transmembrane region" description="Helical" evidence="8">
    <location>
        <begin position="121"/>
        <end position="143"/>
    </location>
</feature>
<dbReference type="PROSITE" id="PS01219">
    <property type="entry name" value="AMMONIUM_TRANSP"/>
    <property type="match status" value="1"/>
</dbReference>
<dbReference type="InterPro" id="IPR052155">
    <property type="entry name" value="Biofilm_reg_signaling"/>
</dbReference>
<dbReference type="EMBL" id="LAZR01000072">
    <property type="protein sequence ID" value="KKN95157.1"/>
    <property type="molecule type" value="Genomic_DNA"/>
</dbReference>